<dbReference type="AlphaFoldDB" id="A0AB73SZ77"/>
<dbReference type="Pfam" id="PF00381">
    <property type="entry name" value="PTS-HPr"/>
    <property type="match status" value="1"/>
</dbReference>
<dbReference type="Proteomes" id="UP000245412">
    <property type="component" value="Unassembled WGS sequence"/>
</dbReference>
<dbReference type="InterPro" id="IPR000032">
    <property type="entry name" value="HPr-like"/>
</dbReference>
<organism evidence="2 3">
    <name type="scientific">Murimonas intestini</name>
    <dbReference type="NCBI Taxonomy" id="1337051"/>
    <lineage>
        <taxon>Bacteria</taxon>
        <taxon>Bacillati</taxon>
        <taxon>Bacillota</taxon>
        <taxon>Clostridia</taxon>
        <taxon>Lachnospirales</taxon>
        <taxon>Lachnospiraceae</taxon>
        <taxon>Murimonas</taxon>
    </lineage>
</organism>
<dbReference type="Gene3D" id="3.30.1340.10">
    <property type="entry name" value="HPr-like"/>
    <property type="match status" value="1"/>
</dbReference>
<dbReference type="EMBL" id="QGGY01000016">
    <property type="protein sequence ID" value="PWJ72733.1"/>
    <property type="molecule type" value="Genomic_DNA"/>
</dbReference>
<dbReference type="RefSeq" id="WP_109748203.1">
    <property type="nucleotide sequence ID" value="NZ_CABJAT010000004.1"/>
</dbReference>
<evidence type="ECO:0000313" key="3">
    <source>
        <dbReference type="Proteomes" id="UP000245412"/>
    </source>
</evidence>
<keyword evidence="3" id="KW-1185">Reference proteome</keyword>
<dbReference type="InterPro" id="IPR035895">
    <property type="entry name" value="HPr-like_sf"/>
</dbReference>
<feature type="domain" description="HPr" evidence="1">
    <location>
        <begin position="1"/>
        <end position="76"/>
    </location>
</feature>
<accession>A0AB73SZ77</accession>
<protein>
    <submittedName>
        <fullName evidence="2">PTS HPr component family protein</fullName>
    </submittedName>
</protein>
<dbReference type="PROSITE" id="PS51350">
    <property type="entry name" value="PTS_HPR_DOM"/>
    <property type="match status" value="1"/>
</dbReference>
<reference evidence="2 3" key="1">
    <citation type="submission" date="2018-05" db="EMBL/GenBank/DDBJ databases">
        <authorList>
            <person name="Goeker M."/>
            <person name="Huntemann M."/>
            <person name="Clum A."/>
            <person name="Pillay M."/>
            <person name="Palaniappan K."/>
            <person name="Varghese N."/>
            <person name="Mikhailova N."/>
            <person name="Stamatis D."/>
            <person name="Reddy T."/>
            <person name="Daum C."/>
            <person name="Shapiro N."/>
            <person name="Ivanova N."/>
            <person name="Kyrpides N."/>
            <person name="Woyke T."/>
        </authorList>
    </citation>
    <scope>NUCLEOTIDE SEQUENCE [LARGE SCALE GENOMIC DNA]</scope>
    <source>
        <strain evidence="2 3">DSM 26524</strain>
    </source>
</reference>
<gene>
    <name evidence="2" type="ORF">C7383_11647</name>
</gene>
<name>A0AB73SZ77_9FIRM</name>
<dbReference type="SUPFAM" id="SSF55594">
    <property type="entry name" value="HPr-like"/>
    <property type="match status" value="1"/>
</dbReference>
<sequence>MNNLKVVFNSPSEILDFVNTVEKYPYAMDLKKGRIIVDAKSVLGIMSIGLKNQIELKVYEENCDDLRKEISKFVAA</sequence>
<comment type="caution">
    <text evidence="2">The sequence shown here is derived from an EMBL/GenBank/DDBJ whole genome shotgun (WGS) entry which is preliminary data.</text>
</comment>
<evidence type="ECO:0000259" key="1">
    <source>
        <dbReference type="PROSITE" id="PS51350"/>
    </source>
</evidence>
<evidence type="ECO:0000313" key="2">
    <source>
        <dbReference type="EMBL" id="PWJ72733.1"/>
    </source>
</evidence>
<proteinExistence type="predicted"/>